<dbReference type="SUPFAM" id="SSF81296">
    <property type="entry name" value="E set domains"/>
    <property type="match status" value="1"/>
</dbReference>
<reference evidence="2" key="1">
    <citation type="journal article" date="2023" name="G3 (Bethesda)">
        <title>Whole genome assemblies of Zophobas morio and Tenebrio molitor.</title>
        <authorList>
            <person name="Kaur S."/>
            <person name="Stinson S.A."/>
            <person name="diCenzo G.C."/>
        </authorList>
    </citation>
    <scope>NUCLEOTIDE SEQUENCE</scope>
    <source>
        <strain evidence="2">QUZm001</strain>
    </source>
</reference>
<dbReference type="Gene3D" id="2.60.40.770">
    <property type="match status" value="1"/>
</dbReference>
<dbReference type="InterPro" id="IPR003172">
    <property type="entry name" value="ML_dom"/>
</dbReference>
<dbReference type="AlphaFoldDB" id="A0AA38MI03"/>
<dbReference type="EMBL" id="JALNTZ010000004">
    <property type="protein sequence ID" value="KAJ3656874.1"/>
    <property type="molecule type" value="Genomic_DNA"/>
</dbReference>
<feature type="domain" description="MD-2-related lipid-recognition" evidence="1">
    <location>
        <begin position="17"/>
        <end position="91"/>
    </location>
</feature>
<sequence length="96" mass="10772">MNFTSPRRLDHIAPQAVAETPILVVDLPLEQENACDGIVNTECPLEAGEDVEYTLQMSVSPVFGETPFAMEFLLLDVDKLSFFECFRADMQMVQTD</sequence>
<protein>
    <recommendedName>
        <fullName evidence="1">MD-2-related lipid-recognition domain-containing protein</fullName>
    </recommendedName>
</protein>
<dbReference type="InterPro" id="IPR014756">
    <property type="entry name" value="Ig_E-set"/>
</dbReference>
<dbReference type="Proteomes" id="UP001168821">
    <property type="component" value="Unassembled WGS sequence"/>
</dbReference>
<dbReference type="Pfam" id="PF02221">
    <property type="entry name" value="E1_DerP2_DerF2"/>
    <property type="match status" value="1"/>
</dbReference>
<accession>A0AA38MI03</accession>
<name>A0AA38MI03_9CUCU</name>
<evidence type="ECO:0000259" key="1">
    <source>
        <dbReference type="Pfam" id="PF02221"/>
    </source>
</evidence>
<keyword evidence="3" id="KW-1185">Reference proteome</keyword>
<evidence type="ECO:0000313" key="2">
    <source>
        <dbReference type="EMBL" id="KAJ3656874.1"/>
    </source>
</evidence>
<evidence type="ECO:0000313" key="3">
    <source>
        <dbReference type="Proteomes" id="UP001168821"/>
    </source>
</evidence>
<gene>
    <name evidence="2" type="ORF">Zmor_015919</name>
</gene>
<comment type="caution">
    <text evidence="2">The sequence shown here is derived from an EMBL/GenBank/DDBJ whole genome shotgun (WGS) entry which is preliminary data.</text>
</comment>
<organism evidence="2 3">
    <name type="scientific">Zophobas morio</name>
    <dbReference type="NCBI Taxonomy" id="2755281"/>
    <lineage>
        <taxon>Eukaryota</taxon>
        <taxon>Metazoa</taxon>
        <taxon>Ecdysozoa</taxon>
        <taxon>Arthropoda</taxon>
        <taxon>Hexapoda</taxon>
        <taxon>Insecta</taxon>
        <taxon>Pterygota</taxon>
        <taxon>Neoptera</taxon>
        <taxon>Endopterygota</taxon>
        <taxon>Coleoptera</taxon>
        <taxon>Polyphaga</taxon>
        <taxon>Cucujiformia</taxon>
        <taxon>Tenebrionidae</taxon>
        <taxon>Zophobas</taxon>
    </lineage>
</organism>
<proteinExistence type="predicted"/>